<sequence>MTGVDQHIKPDVPPSGPGCVECEQSGSWWLHLRRCTFCGHIGCCDDSLNTHATKHAHATGHQVICSYEPDEVWFWDYATVTMFDGPTLHAPLSHPRSQTVPGPRERVPADWQRLLGA</sequence>
<dbReference type="AlphaFoldDB" id="A0A7J5B200"/>
<proteinExistence type="predicted"/>
<dbReference type="PROSITE" id="PS50271">
    <property type="entry name" value="ZF_UBP"/>
    <property type="match status" value="1"/>
</dbReference>
<dbReference type="Gene3D" id="3.30.40.10">
    <property type="entry name" value="Zinc/RING finger domain, C3HC4 (zinc finger)"/>
    <property type="match status" value="1"/>
</dbReference>
<dbReference type="GO" id="GO:0008270">
    <property type="term" value="F:zinc ion binding"/>
    <property type="evidence" value="ECO:0007669"/>
    <property type="project" value="InterPro"/>
</dbReference>
<dbReference type="Proteomes" id="UP000490386">
    <property type="component" value="Unassembled WGS sequence"/>
</dbReference>
<organism evidence="2 3">
    <name type="scientific">Pseudoclavibacter terrae</name>
    <dbReference type="NCBI Taxonomy" id="1530195"/>
    <lineage>
        <taxon>Bacteria</taxon>
        <taxon>Bacillati</taxon>
        <taxon>Actinomycetota</taxon>
        <taxon>Actinomycetes</taxon>
        <taxon>Micrococcales</taxon>
        <taxon>Microbacteriaceae</taxon>
        <taxon>Pseudoclavibacter</taxon>
    </lineage>
</organism>
<name>A0A7J5B200_9MICO</name>
<dbReference type="Pfam" id="PF02148">
    <property type="entry name" value="zf-UBP"/>
    <property type="match status" value="1"/>
</dbReference>
<evidence type="ECO:0000313" key="2">
    <source>
        <dbReference type="EMBL" id="KAB1637892.1"/>
    </source>
</evidence>
<evidence type="ECO:0000313" key="3">
    <source>
        <dbReference type="Proteomes" id="UP000490386"/>
    </source>
</evidence>
<feature type="domain" description="UBP-type" evidence="1">
    <location>
        <begin position="1"/>
        <end position="99"/>
    </location>
</feature>
<dbReference type="InterPro" id="IPR013083">
    <property type="entry name" value="Znf_RING/FYVE/PHD"/>
</dbReference>
<dbReference type="RefSeq" id="WP_151424033.1">
    <property type="nucleotide sequence ID" value="NZ_WBJX01000003.1"/>
</dbReference>
<reference evidence="2 3" key="1">
    <citation type="submission" date="2019-09" db="EMBL/GenBank/DDBJ databases">
        <title>Phylogeny of genus Pseudoclavibacter and closely related genus.</title>
        <authorList>
            <person name="Li Y."/>
        </authorList>
    </citation>
    <scope>NUCLEOTIDE SEQUENCE [LARGE SCALE GENOMIC DNA]</scope>
    <source>
        <strain evidence="2 3">THG-MD12</strain>
    </source>
</reference>
<dbReference type="SUPFAM" id="SSF57850">
    <property type="entry name" value="RING/U-box"/>
    <property type="match status" value="1"/>
</dbReference>
<protein>
    <submittedName>
        <fullName evidence="2">UBP-type zinc finger domain-containing protein</fullName>
    </submittedName>
</protein>
<accession>A0A7J5B200</accession>
<dbReference type="EMBL" id="WBJX01000003">
    <property type="protein sequence ID" value="KAB1637892.1"/>
    <property type="molecule type" value="Genomic_DNA"/>
</dbReference>
<dbReference type="InterPro" id="IPR001607">
    <property type="entry name" value="Znf_UBP"/>
</dbReference>
<keyword evidence="3" id="KW-1185">Reference proteome</keyword>
<dbReference type="OrthoDB" id="57886at2"/>
<gene>
    <name evidence="2" type="ORF">F8O03_10895</name>
</gene>
<comment type="caution">
    <text evidence="2">The sequence shown here is derived from an EMBL/GenBank/DDBJ whole genome shotgun (WGS) entry which is preliminary data.</text>
</comment>
<evidence type="ECO:0000259" key="1">
    <source>
        <dbReference type="PROSITE" id="PS50271"/>
    </source>
</evidence>